<organism evidence="2 3">
    <name type="scientific">Filimonas zeae</name>
    <dbReference type="NCBI Taxonomy" id="1737353"/>
    <lineage>
        <taxon>Bacteria</taxon>
        <taxon>Pseudomonadati</taxon>
        <taxon>Bacteroidota</taxon>
        <taxon>Chitinophagia</taxon>
        <taxon>Chitinophagales</taxon>
        <taxon>Chitinophagaceae</taxon>
        <taxon>Filimonas</taxon>
    </lineage>
</organism>
<evidence type="ECO:0000259" key="1">
    <source>
        <dbReference type="Pfam" id="PF14292"/>
    </source>
</evidence>
<feature type="domain" description="SusE outer membrane protein" evidence="1">
    <location>
        <begin position="19"/>
        <end position="126"/>
    </location>
</feature>
<dbReference type="Pfam" id="PF14292">
    <property type="entry name" value="SusE"/>
    <property type="match status" value="1"/>
</dbReference>
<sequence length="355" mass="38437">MKQIIFTLFSLALLASCKKDETRAVYHEPSELLELTSSANTVTLDSSKKQQTAISFNWNKVSYGINAEITYTLQLDVAGGDFSKPQEVIIGNDTTSASFTHVAFNTLALAVGIRPNASGAMQVRVKAQVQQNGITGGPSSIPPVYADVKTVNVTTYPPPDAPLMYLSGQFNGWPTGGAPIADTGFTGAYEGYIYVGPAISDYQFKILVEKDWAKTYALDKSDNTKMIATAGGAGDNLFTAGKGYYQIKANTQTLKWEANIATWGLVGDAVSDNWTTNVPMTYDATTQVWSVTTTVKQTGQWKFWANQAWTLNYGIRNGALVLDGPSFAAPATEGTYKITLNLSNPAKYTYSIIKQ</sequence>
<name>A0A917J1X1_9BACT</name>
<accession>A0A917J1X1</accession>
<dbReference type="Gene3D" id="2.60.40.3620">
    <property type="match status" value="2"/>
</dbReference>
<protein>
    <recommendedName>
        <fullName evidence="1">SusE outer membrane protein domain-containing protein</fullName>
    </recommendedName>
</protein>
<evidence type="ECO:0000313" key="3">
    <source>
        <dbReference type="Proteomes" id="UP000627292"/>
    </source>
</evidence>
<comment type="caution">
    <text evidence="2">The sequence shown here is derived from an EMBL/GenBank/DDBJ whole genome shotgun (WGS) entry which is preliminary data.</text>
</comment>
<evidence type="ECO:0000313" key="2">
    <source>
        <dbReference type="EMBL" id="GGH76603.1"/>
    </source>
</evidence>
<reference evidence="2" key="2">
    <citation type="submission" date="2020-09" db="EMBL/GenBank/DDBJ databases">
        <authorList>
            <person name="Sun Q."/>
            <person name="Zhou Y."/>
        </authorList>
    </citation>
    <scope>NUCLEOTIDE SEQUENCE</scope>
    <source>
        <strain evidence="2">CGMCC 1.15290</strain>
    </source>
</reference>
<dbReference type="InterPro" id="IPR025970">
    <property type="entry name" value="SusE"/>
</dbReference>
<gene>
    <name evidence="2" type="ORF">GCM10011379_41690</name>
</gene>
<dbReference type="AlphaFoldDB" id="A0A917J1X1"/>
<dbReference type="PROSITE" id="PS51257">
    <property type="entry name" value="PROKAR_LIPOPROTEIN"/>
    <property type="match status" value="1"/>
</dbReference>
<dbReference type="Proteomes" id="UP000627292">
    <property type="component" value="Unassembled WGS sequence"/>
</dbReference>
<reference evidence="2" key="1">
    <citation type="journal article" date="2014" name="Int. J. Syst. Evol. Microbiol.">
        <title>Complete genome sequence of Corynebacterium casei LMG S-19264T (=DSM 44701T), isolated from a smear-ripened cheese.</title>
        <authorList>
            <consortium name="US DOE Joint Genome Institute (JGI-PGF)"/>
            <person name="Walter F."/>
            <person name="Albersmeier A."/>
            <person name="Kalinowski J."/>
            <person name="Ruckert C."/>
        </authorList>
    </citation>
    <scope>NUCLEOTIDE SEQUENCE</scope>
    <source>
        <strain evidence="2">CGMCC 1.15290</strain>
    </source>
</reference>
<dbReference type="RefSeq" id="WP_188955972.1">
    <property type="nucleotide sequence ID" value="NZ_BMIB01000004.1"/>
</dbReference>
<dbReference type="EMBL" id="BMIB01000004">
    <property type="protein sequence ID" value="GGH76603.1"/>
    <property type="molecule type" value="Genomic_DNA"/>
</dbReference>
<keyword evidence="3" id="KW-1185">Reference proteome</keyword>
<proteinExistence type="predicted"/>